<dbReference type="Gene3D" id="3.40.50.720">
    <property type="entry name" value="NAD(P)-binding Rossmann-like Domain"/>
    <property type="match status" value="1"/>
</dbReference>
<protein>
    <submittedName>
        <fullName evidence="2">SDR family oxidoreductase</fullName>
    </submittedName>
</protein>
<evidence type="ECO:0000259" key="1">
    <source>
        <dbReference type="Pfam" id="PF13460"/>
    </source>
</evidence>
<keyword evidence="3" id="KW-1185">Reference proteome</keyword>
<dbReference type="InterPro" id="IPR036291">
    <property type="entry name" value="NAD(P)-bd_dom_sf"/>
</dbReference>
<sequence length="275" mass="28911">MALAPQENVDDPEGRDTMMPTTIAVAGGTGAVGHHVVDIARERGHEVVVLARAAGVDLTSGRGLAERLEGVATVVDVTSVSTQADAASRRFFGAVTQNLLDAEVACGVDHHLVLSIVGSDLAPFGYYAGKALQEERVSAGPVPWTILRTTQFHEFAAQIYGRVRLGPISIVPSMISQPVAAIEVARRLVDLAEIGPQGRVADLAGPERLRMADMVRAYAAAIGRRGPILEVPLPGKFGTALRNGTLTAAPAADLGSETFGEWVGDIRRHRAETAG</sequence>
<reference evidence="2" key="1">
    <citation type="submission" date="2022-08" db="EMBL/GenBank/DDBJ databases">
        <authorList>
            <person name="Deng Y."/>
            <person name="Han X.-F."/>
            <person name="Zhang Y.-Q."/>
        </authorList>
    </citation>
    <scope>NUCLEOTIDE SEQUENCE</scope>
    <source>
        <strain evidence="2">CPCC 203386</strain>
    </source>
</reference>
<evidence type="ECO:0000313" key="2">
    <source>
        <dbReference type="EMBL" id="MCS5733488.1"/>
    </source>
</evidence>
<gene>
    <name evidence="2" type="ORF">N1032_07020</name>
</gene>
<dbReference type="InterPro" id="IPR051207">
    <property type="entry name" value="ComplexI_NDUFA9_subunit"/>
</dbReference>
<dbReference type="InterPro" id="IPR016040">
    <property type="entry name" value="NAD(P)-bd_dom"/>
</dbReference>
<organism evidence="2 3">
    <name type="scientific">Herbiconiux daphne</name>
    <dbReference type="NCBI Taxonomy" id="2970914"/>
    <lineage>
        <taxon>Bacteria</taxon>
        <taxon>Bacillati</taxon>
        <taxon>Actinomycetota</taxon>
        <taxon>Actinomycetes</taxon>
        <taxon>Micrococcales</taxon>
        <taxon>Microbacteriaceae</taxon>
        <taxon>Herbiconiux</taxon>
    </lineage>
</organism>
<dbReference type="PANTHER" id="PTHR12126">
    <property type="entry name" value="NADH-UBIQUINONE OXIDOREDUCTASE 39 KDA SUBUNIT-RELATED"/>
    <property type="match status" value="1"/>
</dbReference>
<dbReference type="RefSeq" id="WP_259538304.1">
    <property type="nucleotide sequence ID" value="NZ_JANLCJ010000002.1"/>
</dbReference>
<accession>A0ABT2H0N3</accession>
<evidence type="ECO:0000313" key="3">
    <source>
        <dbReference type="Proteomes" id="UP001165586"/>
    </source>
</evidence>
<dbReference type="SUPFAM" id="SSF51735">
    <property type="entry name" value="NAD(P)-binding Rossmann-fold domains"/>
    <property type="match status" value="1"/>
</dbReference>
<proteinExistence type="predicted"/>
<dbReference type="Pfam" id="PF13460">
    <property type="entry name" value="NAD_binding_10"/>
    <property type="match status" value="1"/>
</dbReference>
<feature type="domain" description="NAD(P)-binding" evidence="1">
    <location>
        <begin position="27"/>
        <end position="160"/>
    </location>
</feature>
<dbReference type="Proteomes" id="UP001165586">
    <property type="component" value="Unassembled WGS sequence"/>
</dbReference>
<dbReference type="EMBL" id="JANLCJ010000002">
    <property type="protein sequence ID" value="MCS5733488.1"/>
    <property type="molecule type" value="Genomic_DNA"/>
</dbReference>
<dbReference type="PANTHER" id="PTHR12126:SF11">
    <property type="entry name" value="NADH DEHYDROGENASE [UBIQUINONE] 1 ALPHA SUBCOMPLEX SUBUNIT 9, MITOCHONDRIAL"/>
    <property type="match status" value="1"/>
</dbReference>
<name>A0ABT2H0N3_9MICO</name>
<comment type="caution">
    <text evidence="2">The sequence shown here is derived from an EMBL/GenBank/DDBJ whole genome shotgun (WGS) entry which is preliminary data.</text>
</comment>